<feature type="region of interest" description="Disordered" evidence="4">
    <location>
        <begin position="324"/>
        <end position="356"/>
    </location>
</feature>
<organism evidence="8">
    <name type="scientific">Hydatigena taeniaeformis</name>
    <name type="common">Feline tapeworm</name>
    <name type="synonym">Taenia taeniaeformis</name>
    <dbReference type="NCBI Taxonomy" id="6205"/>
    <lineage>
        <taxon>Eukaryota</taxon>
        <taxon>Metazoa</taxon>
        <taxon>Spiralia</taxon>
        <taxon>Lophotrochozoa</taxon>
        <taxon>Platyhelminthes</taxon>
        <taxon>Cestoda</taxon>
        <taxon>Eucestoda</taxon>
        <taxon>Cyclophyllidea</taxon>
        <taxon>Taeniidae</taxon>
        <taxon>Hydatigera</taxon>
    </lineage>
</organism>
<feature type="region of interest" description="Disordered" evidence="4">
    <location>
        <begin position="137"/>
        <end position="165"/>
    </location>
</feature>
<evidence type="ECO:0000313" key="8">
    <source>
        <dbReference type="WBParaSite" id="TTAC_0000041401-mRNA-1"/>
    </source>
</evidence>
<dbReference type="InterPro" id="IPR030456">
    <property type="entry name" value="TF_fork_head_CS_2"/>
</dbReference>
<dbReference type="GO" id="GO:0000978">
    <property type="term" value="F:RNA polymerase II cis-regulatory region sequence-specific DNA binding"/>
    <property type="evidence" value="ECO:0007669"/>
    <property type="project" value="TreeGrafter"/>
</dbReference>
<evidence type="ECO:0000259" key="5">
    <source>
        <dbReference type="PROSITE" id="PS50039"/>
    </source>
</evidence>
<protein>
    <submittedName>
        <fullName evidence="8">Fork-head domain-containing protein</fullName>
    </submittedName>
</protein>
<evidence type="ECO:0000313" key="6">
    <source>
        <dbReference type="EMBL" id="VDM16419.1"/>
    </source>
</evidence>
<dbReference type="PROSITE" id="PS00658">
    <property type="entry name" value="FORK_HEAD_2"/>
    <property type="match status" value="1"/>
</dbReference>
<evidence type="ECO:0000256" key="4">
    <source>
        <dbReference type="SAM" id="MobiDB-lite"/>
    </source>
</evidence>
<feature type="compositionally biased region" description="Polar residues" evidence="4">
    <location>
        <begin position="347"/>
        <end position="356"/>
    </location>
</feature>
<dbReference type="GO" id="GO:0009653">
    <property type="term" value="P:anatomical structure morphogenesis"/>
    <property type="evidence" value="ECO:0007669"/>
    <property type="project" value="TreeGrafter"/>
</dbReference>
<feature type="compositionally biased region" description="Low complexity" evidence="4">
    <location>
        <begin position="154"/>
        <end position="164"/>
    </location>
</feature>
<dbReference type="InterPro" id="IPR036388">
    <property type="entry name" value="WH-like_DNA-bd_sf"/>
</dbReference>
<dbReference type="SMART" id="SM00339">
    <property type="entry name" value="FH"/>
    <property type="match status" value="1"/>
</dbReference>
<name>A0A0R3WII7_HYDTA</name>
<dbReference type="PROSITE" id="PS50039">
    <property type="entry name" value="FORK_HEAD_3"/>
    <property type="match status" value="1"/>
</dbReference>
<reference evidence="6 7" key="2">
    <citation type="submission" date="2018-11" db="EMBL/GenBank/DDBJ databases">
        <authorList>
            <consortium name="Pathogen Informatics"/>
        </authorList>
    </citation>
    <scope>NUCLEOTIDE SEQUENCE [LARGE SCALE GENOMIC DNA]</scope>
</reference>
<dbReference type="FunFam" id="1.10.10.10:FF:000135">
    <property type="entry name" value="forkhead box protein G1"/>
    <property type="match status" value="1"/>
</dbReference>
<dbReference type="GO" id="GO:0000981">
    <property type="term" value="F:DNA-binding transcription factor activity, RNA polymerase II-specific"/>
    <property type="evidence" value="ECO:0007669"/>
    <property type="project" value="TreeGrafter"/>
</dbReference>
<reference evidence="8" key="1">
    <citation type="submission" date="2017-02" db="UniProtKB">
        <authorList>
            <consortium name="WormBaseParasite"/>
        </authorList>
    </citation>
    <scope>IDENTIFICATION</scope>
</reference>
<dbReference type="InterPro" id="IPR018122">
    <property type="entry name" value="TF_fork_head_CS_1"/>
</dbReference>
<evidence type="ECO:0000256" key="3">
    <source>
        <dbReference type="PROSITE-ProRule" id="PRU00089"/>
    </source>
</evidence>
<accession>A0A0R3WII7</accession>
<dbReference type="InterPro" id="IPR050211">
    <property type="entry name" value="FOX_domain-containing"/>
</dbReference>
<dbReference type="Proteomes" id="UP000274429">
    <property type="component" value="Unassembled WGS sequence"/>
</dbReference>
<evidence type="ECO:0000256" key="2">
    <source>
        <dbReference type="ARBA" id="ARBA00023242"/>
    </source>
</evidence>
<dbReference type="InterPro" id="IPR036390">
    <property type="entry name" value="WH_DNA-bd_sf"/>
</dbReference>
<feature type="DNA-binding region" description="Fork-head" evidence="3">
    <location>
        <begin position="225"/>
        <end position="319"/>
    </location>
</feature>
<keyword evidence="2 3" id="KW-0539">Nucleus</keyword>
<proteinExistence type="predicted"/>
<keyword evidence="7" id="KW-1185">Reference proteome</keyword>
<feature type="compositionally biased region" description="Basic residues" evidence="4">
    <location>
        <begin position="328"/>
        <end position="339"/>
    </location>
</feature>
<dbReference type="InterPro" id="IPR001766">
    <property type="entry name" value="Fork_head_dom"/>
</dbReference>
<keyword evidence="1 3" id="KW-0238">DNA-binding</keyword>
<dbReference type="Gene3D" id="1.10.10.10">
    <property type="entry name" value="Winged helix-like DNA-binding domain superfamily/Winged helix DNA-binding domain"/>
    <property type="match status" value="1"/>
</dbReference>
<dbReference type="PRINTS" id="PR00053">
    <property type="entry name" value="FORKHEAD"/>
</dbReference>
<dbReference type="Pfam" id="PF00250">
    <property type="entry name" value="Forkhead"/>
    <property type="match status" value="1"/>
</dbReference>
<dbReference type="OrthoDB" id="5402974at2759"/>
<comment type="subcellular location">
    <subcellularLocation>
        <location evidence="3">Nucleus</location>
    </subcellularLocation>
</comment>
<dbReference type="EMBL" id="UYWX01000034">
    <property type="protein sequence ID" value="VDM16419.1"/>
    <property type="molecule type" value="Genomic_DNA"/>
</dbReference>
<dbReference type="GO" id="GO:0005634">
    <property type="term" value="C:nucleus"/>
    <property type="evidence" value="ECO:0007669"/>
    <property type="project" value="UniProtKB-SubCell"/>
</dbReference>
<dbReference type="SUPFAM" id="SSF46785">
    <property type="entry name" value="Winged helix' DNA-binding domain"/>
    <property type="match status" value="1"/>
</dbReference>
<dbReference type="PANTHER" id="PTHR11829:SF343">
    <property type="entry name" value="FORK-HEAD DOMAIN-CONTAINING PROTEIN"/>
    <property type="match status" value="1"/>
</dbReference>
<dbReference type="GO" id="GO:0030154">
    <property type="term" value="P:cell differentiation"/>
    <property type="evidence" value="ECO:0007669"/>
    <property type="project" value="TreeGrafter"/>
</dbReference>
<dbReference type="PANTHER" id="PTHR11829">
    <property type="entry name" value="FORKHEAD BOX PROTEIN"/>
    <property type="match status" value="1"/>
</dbReference>
<sequence length="400" mass="45373">MRERTPKASNTRLEGGDRGLLSSLTMFTHASSSNYYFPQYTEFSDAQQIPSTTVTTTTTTAISGEVNDTAFMTTSLPVLPQHTGLEVEAGELSYYPTYTTSTPDAQPPVYTNYVQYESSLPTYMWPQAQEQVSWDGVSTDIPHSDYSYADPRYQEQQQQQPEQQRIYTQVEPQQLHNSHQQNQHAKSFEGMGVDMSTVEASPVPIVCGGFAQPKIVEYQLDGSMKPPFSYITLIVSAMMSNKEKRATLSEIYAWIMNHFAYYRKNTKRWQNSVRHALSFNDCFTKVPRPPGETGKGAYWTLHEGATGMFENGSSIRRCRKFVDEQRVRPRSGRSRKKKSQYKECHPQPTTIPSTTSHFPQALQLHDSQQPALLSPPPQIETDRRGMNLPKDSRDSYVVGI</sequence>
<dbReference type="PROSITE" id="PS00657">
    <property type="entry name" value="FORK_HEAD_1"/>
    <property type="match status" value="1"/>
</dbReference>
<gene>
    <name evidence="6" type="ORF">TTAC_LOCUS415</name>
</gene>
<feature type="region of interest" description="Disordered" evidence="4">
    <location>
        <begin position="370"/>
        <end position="400"/>
    </location>
</feature>
<dbReference type="AlphaFoldDB" id="A0A0R3WII7"/>
<dbReference type="STRING" id="6205.A0A0R3WII7"/>
<feature type="compositionally biased region" description="Basic and acidic residues" evidence="4">
    <location>
        <begin position="380"/>
        <end position="394"/>
    </location>
</feature>
<dbReference type="WBParaSite" id="TTAC_0000041401-mRNA-1">
    <property type="protein sequence ID" value="TTAC_0000041401-mRNA-1"/>
    <property type="gene ID" value="TTAC_0000041401"/>
</dbReference>
<evidence type="ECO:0000313" key="7">
    <source>
        <dbReference type="Proteomes" id="UP000274429"/>
    </source>
</evidence>
<evidence type="ECO:0000256" key="1">
    <source>
        <dbReference type="ARBA" id="ARBA00023125"/>
    </source>
</evidence>
<feature type="domain" description="Fork-head" evidence="5">
    <location>
        <begin position="225"/>
        <end position="319"/>
    </location>
</feature>